<evidence type="ECO:0000256" key="5">
    <source>
        <dbReference type="ARBA" id="ARBA00023136"/>
    </source>
</evidence>
<evidence type="ECO:0000313" key="8">
    <source>
        <dbReference type="EMBL" id="CAI2378037.1"/>
    </source>
</evidence>
<evidence type="ECO:0000259" key="7">
    <source>
        <dbReference type="PROSITE" id="PS51837"/>
    </source>
</evidence>
<keyword evidence="5" id="KW-0472">Membrane</keyword>
<evidence type="ECO:0000256" key="3">
    <source>
        <dbReference type="ARBA" id="ARBA00022723"/>
    </source>
</evidence>
<evidence type="ECO:0000256" key="4">
    <source>
        <dbReference type="ARBA" id="ARBA00022833"/>
    </source>
</evidence>
<feature type="region of interest" description="Disordered" evidence="6">
    <location>
        <begin position="1"/>
        <end position="20"/>
    </location>
</feature>
<feature type="region of interest" description="Disordered" evidence="6">
    <location>
        <begin position="34"/>
        <end position="64"/>
    </location>
</feature>
<evidence type="ECO:0000256" key="1">
    <source>
        <dbReference type="ARBA" id="ARBA00004170"/>
    </source>
</evidence>
<dbReference type="AlphaFoldDB" id="A0AAD2D2W4"/>
<dbReference type="Pfam" id="PF10601">
    <property type="entry name" value="zf-LITAF-like"/>
    <property type="match status" value="1"/>
</dbReference>
<evidence type="ECO:0000256" key="2">
    <source>
        <dbReference type="ARBA" id="ARBA00005975"/>
    </source>
</evidence>
<evidence type="ECO:0000256" key="6">
    <source>
        <dbReference type="SAM" id="MobiDB-lite"/>
    </source>
</evidence>
<accession>A0AAD2D2W4</accession>
<name>A0AAD2D2W4_EUPCR</name>
<sequence>MSQGPRFQSVLNNNQNPNARQQNQQMNNIRSDANPRAARYGGSNPAANPAGFGPNAPGSVANPQYQRVPQQPDYNYGDIIDSNSARYISTKIPVRAKCRYCQSTSITRVSTRTSQTQWMVCFLMFMLCSWCCCCIPFCIKDCKSYIHHCGMCDREIFACTPEFSQYMSSLREAQTIQRDMERERQRMNRGNQYNTFSQGAGRRLGDYPDNQQPQEG</sequence>
<dbReference type="GO" id="GO:0008270">
    <property type="term" value="F:zinc ion binding"/>
    <property type="evidence" value="ECO:0007669"/>
    <property type="project" value="TreeGrafter"/>
</dbReference>
<feature type="region of interest" description="Disordered" evidence="6">
    <location>
        <begin position="183"/>
        <end position="216"/>
    </location>
</feature>
<comment type="similarity">
    <text evidence="2">Belongs to the CDIP1/LITAF family.</text>
</comment>
<evidence type="ECO:0000313" key="9">
    <source>
        <dbReference type="Proteomes" id="UP001295684"/>
    </source>
</evidence>
<dbReference type="PANTHER" id="PTHR23292">
    <property type="entry name" value="LIPOPOLYSACCHARIDE-INDUCED TUMOR NECROSIS FACTOR-ALPHA FACTOR"/>
    <property type="match status" value="1"/>
</dbReference>
<dbReference type="PANTHER" id="PTHR23292:SF6">
    <property type="entry name" value="FI16602P1-RELATED"/>
    <property type="match status" value="1"/>
</dbReference>
<protein>
    <recommendedName>
        <fullName evidence="7">LITAF domain-containing protein</fullName>
    </recommendedName>
</protein>
<dbReference type="Proteomes" id="UP001295684">
    <property type="component" value="Unassembled WGS sequence"/>
</dbReference>
<dbReference type="PROSITE" id="PS51837">
    <property type="entry name" value="LITAF"/>
    <property type="match status" value="1"/>
</dbReference>
<dbReference type="EMBL" id="CAMPGE010019723">
    <property type="protein sequence ID" value="CAI2378037.1"/>
    <property type="molecule type" value="Genomic_DNA"/>
</dbReference>
<comment type="subcellular location">
    <subcellularLocation>
        <location evidence="1">Membrane</location>
        <topology evidence="1">Peripheral membrane protein</topology>
    </subcellularLocation>
</comment>
<feature type="domain" description="LITAF" evidence="7">
    <location>
        <begin position="77"/>
        <end position="161"/>
    </location>
</feature>
<feature type="compositionally biased region" description="Polar residues" evidence="6">
    <location>
        <begin position="188"/>
        <end position="198"/>
    </location>
</feature>
<gene>
    <name evidence="8" type="ORF">ECRASSUSDP1_LOCUS19428</name>
</gene>
<keyword evidence="4" id="KW-0862">Zinc</keyword>
<keyword evidence="3" id="KW-0479">Metal-binding</keyword>
<dbReference type="GO" id="GO:0016020">
    <property type="term" value="C:membrane"/>
    <property type="evidence" value="ECO:0007669"/>
    <property type="project" value="UniProtKB-SubCell"/>
</dbReference>
<dbReference type="InterPro" id="IPR006629">
    <property type="entry name" value="LITAF"/>
</dbReference>
<organism evidence="8 9">
    <name type="scientific">Euplotes crassus</name>
    <dbReference type="NCBI Taxonomy" id="5936"/>
    <lineage>
        <taxon>Eukaryota</taxon>
        <taxon>Sar</taxon>
        <taxon>Alveolata</taxon>
        <taxon>Ciliophora</taxon>
        <taxon>Intramacronucleata</taxon>
        <taxon>Spirotrichea</taxon>
        <taxon>Hypotrichia</taxon>
        <taxon>Euplotida</taxon>
        <taxon>Euplotidae</taxon>
        <taxon>Moneuplotes</taxon>
    </lineage>
</organism>
<dbReference type="InterPro" id="IPR037519">
    <property type="entry name" value="LITAF_fam"/>
</dbReference>
<feature type="compositionally biased region" description="Polar residues" evidence="6">
    <location>
        <begin position="1"/>
        <end position="11"/>
    </location>
</feature>
<reference evidence="8" key="1">
    <citation type="submission" date="2023-07" db="EMBL/GenBank/DDBJ databases">
        <authorList>
            <consortium name="AG Swart"/>
            <person name="Singh M."/>
            <person name="Singh A."/>
            <person name="Seah K."/>
            <person name="Emmerich C."/>
        </authorList>
    </citation>
    <scope>NUCLEOTIDE SEQUENCE</scope>
    <source>
        <strain evidence="8">DP1</strain>
    </source>
</reference>
<feature type="compositionally biased region" description="Low complexity" evidence="6">
    <location>
        <begin position="41"/>
        <end position="59"/>
    </location>
</feature>
<keyword evidence="9" id="KW-1185">Reference proteome</keyword>
<dbReference type="SMART" id="SM00714">
    <property type="entry name" value="LITAF"/>
    <property type="match status" value="1"/>
</dbReference>
<comment type="caution">
    <text evidence="8">The sequence shown here is derived from an EMBL/GenBank/DDBJ whole genome shotgun (WGS) entry which is preliminary data.</text>
</comment>
<proteinExistence type="inferred from homology"/>